<dbReference type="NCBIfam" id="TIGR00756">
    <property type="entry name" value="PPR"/>
    <property type="match status" value="5"/>
</dbReference>
<feature type="repeat" description="PPR" evidence="4">
    <location>
        <begin position="712"/>
        <end position="742"/>
    </location>
</feature>
<evidence type="ECO:0000313" key="7">
    <source>
        <dbReference type="Proteomes" id="UP000326396"/>
    </source>
</evidence>
<evidence type="ECO:0000256" key="4">
    <source>
        <dbReference type="PROSITE-ProRule" id="PRU00708"/>
    </source>
</evidence>
<feature type="repeat" description="PPR" evidence="4">
    <location>
        <begin position="406"/>
        <end position="440"/>
    </location>
</feature>
<dbReference type="Pfam" id="PF14432">
    <property type="entry name" value="DYW_deaminase"/>
    <property type="match status" value="1"/>
</dbReference>
<dbReference type="FunFam" id="1.25.40.10:FF:001086">
    <property type="entry name" value="Pentatricopeptide repeat-containing protein At4g33170"/>
    <property type="match status" value="1"/>
</dbReference>
<feature type="repeat" description="PPR" evidence="4">
    <location>
        <begin position="510"/>
        <end position="544"/>
    </location>
</feature>
<dbReference type="Pfam" id="PF13041">
    <property type="entry name" value="PPR_2"/>
    <property type="match status" value="5"/>
</dbReference>
<dbReference type="GO" id="GO:0009451">
    <property type="term" value="P:RNA modification"/>
    <property type="evidence" value="ECO:0007669"/>
    <property type="project" value="InterPro"/>
</dbReference>
<dbReference type="Pfam" id="PF20431">
    <property type="entry name" value="E_motif"/>
    <property type="match status" value="1"/>
</dbReference>
<dbReference type="InterPro" id="IPR002885">
    <property type="entry name" value="PPR_rpt"/>
</dbReference>
<evidence type="ECO:0000313" key="6">
    <source>
        <dbReference type="EMBL" id="KAD4179815.1"/>
    </source>
</evidence>
<dbReference type="AlphaFoldDB" id="A0A5N6N287"/>
<organism evidence="6 7">
    <name type="scientific">Mikania micrantha</name>
    <name type="common">bitter vine</name>
    <dbReference type="NCBI Taxonomy" id="192012"/>
    <lineage>
        <taxon>Eukaryota</taxon>
        <taxon>Viridiplantae</taxon>
        <taxon>Streptophyta</taxon>
        <taxon>Embryophyta</taxon>
        <taxon>Tracheophyta</taxon>
        <taxon>Spermatophyta</taxon>
        <taxon>Magnoliopsida</taxon>
        <taxon>eudicotyledons</taxon>
        <taxon>Gunneridae</taxon>
        <taxon>Pentapetalae</taxon>
        <taxon>asterids</taxon>
        <taxon>campanulids</taxon>
        <taxon>Asterales</taxon>
        <taxon>Asteraceae</taxon>
        <taxon>Asteroideae</taxon>
        <taxon>Heliantheae alliance</taxon>
        <taxon>Eupatorieae</taxon>
        <taxon>Mikania</taxon>
    </lineage>
</organism>
<dbReference type="PANTHER" id="PTHR47926:SF543">
    <property type="entry name" value="(WILD MALAYSIAN BANANA) HYPOTHETICAL PROTEIN"/>
    <property type="match status" value="1"/>
</dbReference>
<feature type="repeat" description="PPR" evidence="4">
    <location>
        <begin position="748"/>
        <end position="783"/>
    </location>
</feature>
<proteinExistence type="inferred from homology"/>
<feature type="repeat" description="PPR" evidence="4">
    <location>
        <begin position="611"/>
        <end position="645"/>
    </location>
</feature>
<dbReference type="FunFam" id="1.25.40.10:FF:000205">
    <property type="entry name" value="Pentatricopeptide repeat-containing protein, mitochondrial"/>
    <property type="match status" value="1"/>
</dbReference>
<dbReference type="Gene3D" id="1.25.40.10">
    <property type="entry name" value="Tetratricopeptide repeat domain"/>
    <property type="match status" value="8"/>
</dbReference>
<dbReference type="PROSITE" id="PS51375">
    <property type="entry name" value="PPR"/>
    <property type="match status" value="8"/>
</dbReference>
<dbReference type="GO" id="GO:0005739">
    <property type="term" value="C:mitochondrion"/>
    <property type="evidence" value="ECO:0007669"/>
    <property type="project" value="UniProtKB-ARBA"/>
</dbReference>
<feature type="domain" description="DYW" evidence="5">
    <location>
        <begin position="928"/>
        <end position="970"/>
    </location>
</feature>
<dbReference type="InterPro" id="IPR032867">
    <property type="entry name" value="DYW_dom"/>
</dbReference>
<sequence>MEGKLMQRHFKFRCLSFHRSFCATLLRSNLSEFTPQNTQFYYSTIATSSSSNSPWFPFIRTAIARTDLLCGKSVHALILTHGHTTSDRFLTNNLINMYSKCGDLHFARQLFDEMPQRDLVTWNSILAAYATNSDSNSGNVEEGFHLFRLLVRSCDASLTKMTFAPVLKLCLMSSYVWASECVHGYSVKIGLESEVFISGALVNIYIKFGKVKEARVMFDDMAEYDRDVVLWNVMLKAYVKMGFQEDAFHFLSEFRKSEVVCPDIGSLQCVLSEFPENNDTNMKNYKDQLLAYAIKLSWTDEEVSNVVSWNKIMSRYCQFGDHSSAIKCFLDMNRFNVKHDDVTFIVSLATVVPLNDLKLGEQIHGMSFKLGLCIHVNVSNSLINMYSKIGCLTSSSRVFYEMDETDVVSWNSIINNYVQSGLIEESFDLYIEMLRGGLKPDHFTLASVLRSCSSFSRGSYLNLTQQIHVHAMKNGLDGDTFVSTTLVDSYSRNGKLEEAEFLFVNRDRFDLGSCNAMMFGYINSGDIHKACELFTLMHKNGENPDEITLATMAKACAFLVSLKSGKQVHGYAFKLGVDQDLYLSSSLLDMYIKCGDMEDAHQVFDEIQYPDEVSWTSMISGCVENSDENRAFVIYHKMRQSGVLPDEYTFATLIKACSYSTALEQGRQIHANAIKSNCGGDAYVSTSLIDFYAKCGNIDESYSLFKRTHVHNIVVWNAMLVGLAQYGHGKEALDLFNDLKSNANLMPDRVTFIGVLSACSHSGLISEAYVYFDSMVRDYGIKPEIEHYSCLVDALGRGGLVKEAESLITTMPFEASSSMYRALLGACRVQGDMETGKRVATKLLELEPFDSSAYVLLSNIYAASNQWSKVADARKTMISKNVKKDPGFSWINIKSKDHVFVVDDRSHPQWEKICIKIEDLMKLIKEDGYVPDTDFVLLDVEEEEKVRSLYFHSEKLAIAFGLLTMESALVVIIGEPESVKRMSWFSKTISSPYCFQWTDSQRWTHENMLKMEIQLAIHTDSKRADRLRSVYASKEAAESGHVEIKRIEFLGSRKS</sequence>
<dbReference type="EMBL" id="SZYD01000014">
    <property type="protein sequence ID" value="KAD4179815.1"/>
    <property type="molecule type" value="Genomic_DNA"/>
</dbReference>
<feature type="repeat" description="PPR" evidence="4">
    <location>
        <begin position="305"/>
        <end position="339"/>
    </location>
</feature>
<comment type="caution">
    <text evidence="6">The sequence shown here is derived from an EMBL/GenBank/DDBJ whole genome shotgun (WGS) entry which is preliminary data.</text>
</comment>
<name>A0A5N6N287_9ASTR</name>
<dbReference type="Proteomes" id="UP000326396">
    <property type="component" value="Linkage Group LG4"/>
</dbReference>
<keyword evidence="2" id="KW-0677">Repeat</keyword>
<evidence type="ECO:0000256" key="1">
    <source>
        <dbReference type="ARBA" id="ARBA00006643"/>
    </source>
</evidence>
<comment type="similarity">
    <text evidence="3">Belongs to the PPR family. PCMP-E subfamily.</text>
</comment>
<feature type="repeat" description="PPR" evidence="4">
    <location>
        <begin position="87"/>
        <end position="121"/>
    </location>
</feature>
<dbReference type="GO" id="GO:0008270">
    <property type="term" value="F:zinc ion binding"/>
    <property type="evidence" value="ECO:0007669"/>
    <property type="project" value="InterPro"/>
</dbReference>
<dbReference type="OrthoDB" id="3231855at2759"/>
<accession>A0A5N6N287</accession>
<dbReference type="InterPro" id="IPR011990">
    <property type="entry name" value="TPR-like_helical_dom_sf"/>
</dbReference>
<dbReference type="InterPro" id="IPR046848">
    <property type="entry name" value="E_motif"/>
</dbReference>
<evidence type="ECO:0000256" key="3">
    <source>
        <dbReference type="ARBA" id="ARBA00061659"/>
    </source>
</evidence>
<dbReference type="FunFam" id="1.25.40.10:FF:000687">
    <property type="entry name" value="Pentatricopeptide repeat-containing protein At4g33170"/>
    <property type="match status" value="1"/>
</dbReference>
<keyword evidence="7" id="KW-1185">Reference proteome</keyword>
<dbReference type="FunFam" id="1.25.40.10:FF:000343">
    <property type="entry name" value="Pentatricopeptide repeat-containing protein At3g58590"/>
    <property type="match status" value="1"/>
</dbReference>
<dbReference type="Pfam" id="PF01535">
    <property type="entry name" value="PPR"/>
    <property type="match status" value="8"/>
</dbReference>
<evidence type="ECO:0000256" key="2">
    <source>
        <dbReference type="ARBA" id="ARBA00022737"/>
    </source>
</evidence>
<dbReference type="PANTHER" id="PTHR47926">
    <property type="entry name" value="PENTATRICOPEPTIDE REPEAT-CONTAINING PROTEIN"/>
    <property type="match status" value="1"/>
</dbReference>
<dbReference type="GO" id="GO:0003723">
    <property type="term" value="F:RNA binding"/>
    <property type="evidence" value="ECO:0007669"/>
    <property type="project" value="InterPro"/>
</dbReference>
<dbReference type="SUPFAM" id="SSF48452">
    <property type="entry name" value="TPR-like"/>
    <property type="match status" value="2"/>
</dbReference>
<evidence type="ECO:0000259" key="5">
    <source>
        <dbReference type="Pfam" id="PF14432"/>
    </source>
</evidence>
<dbReference type="FunFam" id="1.25.40.10:FF:000366">
    <property type="entry name" value="Pentatricopeptide (PPR) repeat-containing protein"/>
    <property type="match status" value="1"/>
</dbReference>
<gene>
    <name evidence="6" type="ORF">E3N88_28406</name>
</gene>
<feature type="repeat" description="PPR" evidence="4">
    <location>
        <begin position="227"/>
        <end position="261"/>
    </location>
</feature>
<comment type="similarity">
    <text evidence="1">Belongs to the PPR family. PCMP-H subfamily.</text>
</comment>
<dbReference type="InterPro" id="IPR046960">
    <property type="entry name" value="PPR_At4g14850-like_plant"/>
</dbReference>
<reference evidence="6 7" key="1">
    <citation type="submission" date="2019-05" db="EMBL/GenBank/DDBJ databases">
        <title>Mikania micrantha, genome provides insights into the molecular mechanism of rapid growth.</title>
        <authorList>
            <person name="Liu B."/>
        </authorList>
    </citation>
    <scope>NUCLEOTIDE SEQUENCE [LARGE SCALE GENOMIC DNA]</scope>
    <source>
        <strain evidence="6">NLD-2019</strain>
        <tissue evidence="6">Leaf</tissue>
    </source>
</reference>
<protein>
    <recommendedName>
        <fullName evidence="5">DYW domain-containing protein</fullName>
    </recommendedName>
</protein>